<dbReference type="AlphaFoldDB" id="A0A8H5FSB3"/>
<dbReference type="InterPro" id="IPR036396">
    <property type="entry name" value="Cyt_P450_sf"/>
</dbReference>
<dbReference type="Proteomes" id="UP000559027">
    <property type="component" value="Unassembled WGS sequence"/>
</dbReference>
<keyword evidence="11" id="KW-1133">Transmembrane helix</keyword>
<proteinExistence type="inferred from homology"/>
<dbReference type="Pfam" id="PF00067">
    <property type="entry name" value="p450"/>
    <property type="match status" value="2"/>
</dbReference>
<dbReference type="InterPro" id="IPR050364">
    <property type="entry name" value="Cytochrome_P450_fung"/>
</dbReference>
<dbReference type="SUPFAM" id="SSF48264">
    <property type="entry name" value="Cytochrome P450"/>
    <property type="match status" value="1"/>
</dbReference>
<dbReference type="GO" id="GO:0020037">
    <property type="term" value="F:heme binding"/>
    <property type="evidence" value="ECO:0007669"/>
    <property type="project" value="InterPro"/>
</dbReference>
<keyword evidence="8 10" id="KW-0503">Monooxygenase</keyword>
<evidence type="ECO:0000256" key="4">
    <source>
        <dbReference type="ARBA" id="ARBA00022617"/>
    </source>
</evidence>
<accession>A0A8H5FSB3</accession>
<dbReference type="EMBL" id="JAACJO010000026">
    <property type="protein sequence ID" value="KAF5347279.1"/>
    <property type="molecule type" value="Genomic_DNA"/>
</dbReference>
<dbReference type="Gene3D" id="1.10.630.10">
    <property type="entry name" value="Cytochrome P450"/>
    <property type="match status" value="1"/>
</dbReference>
<dbReference type="PROSITE" id="PS00086">
    <property type="entry name" value="CYTOCHROME_P450"/>
    <property type="match status" value="1"/>
</dbReference>
<evidence type="ECO:0000256" key="5">
    <source>
        <dbReference type="ARBA" id="ARBA00022723"/>
    </source>
</evidence>
<comment type="caution">
    <text evidence="12">The sequence shown here is derived from an EMBL/GenBank/DDBJ whole genome shotgun (WGS) entry which is preliminary data.</text>
</comment>
<reference evidence="12 13" key="1">
    <citation type="journal article" date="2020" name="ISME J.">
        <title>Uncovering the hidden diversity of litter-decomposition mechanisms in mushroom-forming fungi.</title>
        <authorList>
            <person name="Floudas D."/>
            <person name="Bentzer J."/>
            <person name="Ahren D."/>
            <person name="Johansson T."/>
            <person name="Persson P."/>
            <person name="Tunlid A."/>
        </authorList>
    </citation>
    <scope>NUCLEOTIDE SEQUENCE [LARGE SCALE GENOMIC DNA]</scope>
    <source>
        <strain evidence="12 13">CBS 146.42</strain>
    </source>
</reference>
<evidence type="ECO:0000256" key="9">
    <source>
        <dbReference type="PIRSR" id="PIRSR602401-1"/>
    </source>
</evidence>
<evidence type="ECO:0000256" key="2">
    <source>
        <dbReference type="ARBA" id="ARBA00005179"/>
    </source>
</evidence>
<keyword evidence="5 9" id="KW-0479">Metal-binding</keyword>
<evidence type="ECO:0000256" key="1">
    <source>
        <dbReference type="ARBA" id="ARBA00001971"/>
    </source>
</evidence>
<dbReference type="GO" id="GO:0004497">
    <property type="term" value="F:monooxygenase activity"/>
    <property type="evidence" value="ECO:0007669"/>
    <property type="project" value="UniProtKB-KW"/>
</dbReference>
<keyword evidence="13" id="KW-1185">Reference proteome</keyword>
<dbReference type="PRINTS" id="PR00463">
    <property type="entry name" value="EP450I"/>
</dbReference>
<comment type="similarity">
    <text evidence="3 10">Belongs to the cytochrome P450 family.</text>
</comment>
<evidence type="ECO:0000256" key="11">
    <source>
        <dbReference type="SAM" id="Phobius"/>
    </source>
</evidence>
<dbReference type="InterPro" id="IPR017972">
    <property type="entry name" value="Cyt_P450_CS"/>
</dbReference>
<dbReference type="PANTHER" id="PTHR46300:SF5">
    <property type="entry name" value="CYTOCHROME P450"/>
    <property type="match status" value="1"/>
</dbReference>
<name>A0A8H5FSB3_9AGAR</name>
<dbReference type="OrthoDB" id="2789670at2759"/>
<protein>
    <recommendedName>
        <fullName evidence="14">Cytochrome P450</fullName>
    </recommendedName>
</protein>
<dbReference type="PANTHER" id="PTHR46300">
    <property type="entry name" value="P450, PUTATIVE (EUROFUNG)-RELATED-RELATED"/>
    <property type="match status" value="1"/>
</dbReference>
<evidence type="ECO:0000313" key="12">
    <source>
        <dbReference type="EMBL" id="KAF5347279.1"/>
    </source>
</evidence>
<evidence type="ECO:0000256" key="7">
    <source>
        <dbReference type="ARBA" id="ARBA00023004"/>
    </source>
</evidence>
<organism evidence="12 13">
    <name type="scientific">Leucocoprinus leucothites</name>
    <dbReference type="NCBI Taxonomy" id="201217"/>
    <lineage>
        <taxon>Eukaryota</taxon>
        <taxon>Fungi</taxon>
        <taxon>Dikarya</taxon>
        <taxon>Basidiomycota</taxon>
        <taxon>Agaricomycotina</taxon>
        <taxon>Agaricomycetes</taxon>
        <taxon>Agaricomycetidae</taxon>
        <taxon>Agaricales</taxon>
        <taxon>Agaricineae</taxon>
        <taxon>Agaricaceae</taxon>
        <taxon>Leucocoprinus</taxon>
    </lineage>
</organism>
<evidence type="ECO:0008006" key="14">
    <source>
        <dbReference type="Google" id="ProtNLM"/>
    </source>
</evidence>
<feature type="binding site" description="axial binding residue" evidence="9">
    <location>
        <position position="477"/>
    </location>
    <ligand>
        <name>heme</name>
        <dbReference type="ChEBI" id="CHEBI:30413"/>
    </ligand>
    <ligandPart>
        <name>Fe</name>
        <dbReference type="ChEBI" id="CHEBI:18248"/>
    </ligandPart>
</feature>
<evidence type="ECO:0000313" key="13">
    <source>
        <dbReference type="Proteomes" id="UP000559027"/>
    </source>
</evidence>
<evidence type="ECO:0000256" key="3">
    <source>
        <dbReference type="ARBA" id="ARBA00010617"/>
    </source>
</evidence>
<evidence type="ECO:0000256" key="6">
    <source>
        <dbReference type="ARBA" id="ARBA00023002"/>
    </source>
</evidence>
<dbReference type="GO" id="GO:0016705">
    <property type="term" value="F:oxidoreductase activity, acting on paired donors, with incorporation or reduction of molecular oxygen"/>
    <property type="evidence" value="ECO:0007669"/>
    <property type="project" value="InterPro"/>
</dbReference>
<feature type="transmembrane region" description="Helical" evidence="11">
    <location>
        <begin position="6"/>
        <end position="25"/>
    </location>
</feature>
<comment type="pathway">
    <text evidence="2">Secondary metabolite biosynthesis.</text>
</comment>
<evidence type="ECO:0000256" key="8">
    <source>
        <dbReference type="ARBA" id="ARBA00023033"/>
    </source>
</evidence>
<dbReference type="InterPro" id="IPR002401">
    <property type="entry name" value="Cyt_P450_E_grp-I"/>
</dbReference>
<comment type="cofactor">
    <cofactor evidence="1 9">
        <name>heme</name>
        <dbReference type="ChEBI" id="CHEBI:30413"/>
    </cofactor>
</comment>
<gene>
    <name evidence="12" type="ORF">D9756_009994</name>
</gene>
<keyword evidence="11" id="KW-0812">Transmembrane</keyword>
<keyword evidence="6 10" id="KW-0560">Oxidoreductase</keyword>
<keyword evidence="4 9" id="KW-0349">Heme</keyword>
<dbReference type="GO" id="GO:0005506">
    <property type="term" value="F:iron ion binding"/>
    <property type="evidence" value="ECO:0007669"/>
    <property type="project" value="InterPro"/>
</dbReference>
<dbReference type="InterPro" id="IPR001128">
    <property type="entry name" value="Cyt_P450"/>
</dbReference>
<keyword evidence="11" id="KW-0472">Membrane</keyword>
<sequence>MALEAVTLPLFITFICTLALLKFIIQRRSHGKLPPLPPSPPADPIIGHLRYIPTENPELKFTEWSKTYGGPNLLAYSLAPLDIFDTHIHTCLGDVLYLKVPNRQIIVLNSAEAAADLLEKRSGNYSDRPEFPIFDLMGWGNAMPFLRYGKKFQENRQMFQEYLGNTKVAGYSDMQILQAKQLVIEFVEGKKDKEDILQKLGTAIVVRIGFGHDMFREADPVYDTLATKHKYTISHCGPVGATPVDLFPFLRFFPSWFPGTLYANRARSFVSFVRKEAGTAKSSFLQHHMNLLQQEGKDEIHEDFEIIKAAAGTIFAAGSDSLWSTLSVFLLAMVLHPECQVKAQEELDRVLGNPLQRLPDFGDRQSLPFVNCIVQETYRWVAVTPLGMNSLQLLHQWTSNSETSQPYLIERQRTMSTMACLFPRVQLYPRTFGPYPGTREYTGMLSTFNPSRYLPTSEGGYGEPWAAGTFGYGRRKCPGRFLADSNFWIAAATMLTLFSIHRAKDSSGKDIIPEVGLKTGLSSHPNPYECEIKLRNDSARALVAEIKAELLAMD</sequence>
<keyword evidence="7 9" id="KW-0408">Iron</keyword>
<evidence type="ECO:0000256" key="10">
    <source>
        <dbReference type="RuleBase" id="RU000461"/>
    </source>
</evidence>